<organism evidence="2 3">
    <name type="scientific">Peribacillus butanolivorans</name>
    <dbReference type="NCBI Taxonomy" id="421767"/>
    <lineage>
        <taxon>Bacteria</taxon>
        <taxon>Bacillati</taxon>
        <taxon>Bacillota</taxon>
        <taxon>Bacilli</taxon>
        <taxon>Bacillales</taxon>
        <taxon>Bacillaceae</taxon>
        <taxon>Peribacillus</taxon>
    </lineage>
</organism>
<reference evidence="1 4" key="2">
    <citation type="submission" date="2018-07" db="EMBL/GenBank/DDBJ databases">
        <title>The molecular basis for the intramolecular migration of carboxyl group in the catabolism of para-hydroxybenzoate via gentisate.</title>
        <authorList>
            <person name="Zhao H."/>
            <person name="Xu Y."/>
            <person name="Lin S."/>
            <person name="Spain J.C."/>
            <person name="Zhou N.-Y."/>
        </authorList>
    </citation>
    <scope>NUCLEOTIDE SEQUENCE [LARGE SCALE GENOMIC DNA]</scope>
    <source>
        <strain evidence="1 4">PHB-7a</strain>
    </source>
</reference>
<dbReference type="EMBL" id="NUEQ01000004">
    <property type="protein sequence ID" value="PEJ37686.1"/>
    <property type="molecule type" value="Genomic_DNA"/>
</dbReference>
<proteinExistence type="predicted"/>
<keyword evidence="4" id="KW-1185">Reference proteome</keyword>
<evidence type="ECO:0000313" key="3">
    <source>
        <dbReference type="Proteomes" id="UP000220106"/>
    </source>
</evidence>
<reference evidence="2 3" key="1">
    <citation type="submission" date="2017-09" db="EMBL/GenBank/DDBJ databases">
        <title>Large-scale bioinformatics analysis of Bacillus genomes uncovers conserved roles of natural products in bacterial physiology.</title>
        <authorList>
            <consortium name="Agbiome Team Llc"/>
            <person name="Bleich R.M."/>
            <person name="Kirk G.J."/>
            <person name="Santa Maria K.C."/>
            <person name="Allen S.E."/>
            <person name="Farag S."/>
            <person name="Shank E.A."/>
            <person name="Bowers A."/>
        </authorList>
    </citation>
    <scope>NUCLEOTIDE SEQUENCE [LARGE SCALE GENOMIC DNA]</scope>
    <source>
        <strain evidence="2 3">AFS003229</strain>
    </source>
</reference>
<evidence type="ECO:0000313" key="2">
    <source>
        <dbReference type="EMBL" id="PEJ37686.1"/>
    </source>
</evidence>
<dbReference type="Proteomes" id="UP000220106">
    <property type="component" value="Unassembled WGS sequence"/>
</dbReference>
<sequence>MFLVTHKKAKAFVNDQKRDSLSNVLFYFYEDIENSFVVESGKQSISKNELKALALAINGNRNNLMGLFVQPNVELPLIILEKVENNLEVLVSNSYLDRASFDTVFHNIFVELISACKEADFFIRRMPQKNKTILYFII</sequence>
<accession>A0AAX0S7D5</accession>
<evidence type="ECO:0000313" key="1">
    <source>
        <dbReference type="EMBL" id="AXN41104.1"/>
    </source>
</evidence>
<gene>
    <name evidence="2" type="ORF">CN689_01970</name>
    <name evidence="1" type="ORF">DTO10_23835</name>
</gene>
<dbReference type="AlphaFoldDB" id="A0AAX0S7D5"/>
<dbReference type="KEGG" id="pbut:DTO10_23835"/>
<protein>
    <submittedName>
        <fullName evidence="2">Uncharacterized protein</fullName>
    </submittedName>
</protein>
<dbReference type="EMBL" id="CP030926">
    <property type="protein sequence ID" value="AXN41104.1"/>
    <property type="molecule type" value="Genomic_DNA"/>
</dbReference>
<evidence type="ECO:0000313" key="4">
    <source>
        <dbReference type="Proteomes" id="UP000260457"/>
    </source>
</evidence>
<name>A0AAX0S7D5_9BACI</name>
<dbReference type="Proteomes" id="UP000260457">
    <property type="component" value="Chromosome"/>
</dbReference>